<name>A0AAV9GDZ5_9PEZI</name>
<evidence type="ECO:0000313" key="4">
    <source>
        <dbReference type="Proteomes" id="UP001321760"/>
    </source>
</evidence>
<dbReference type="SUPFAM" id="SSF52540">
    <property type="entry name" value="P-loop containing nucleoside triphosphate hydrolases"/>
    <property type="match status" value="1"/>
</dbReference>
<reference evidence="3" key="1">
    <citation type="journal article" date="2023" name="Mol. Phylogenet. Evol.">
        <title>Genome-scale phylogeny and comparative genomics of the fungal order Sordariales.</title>
        <authorList>
            <person name="Hensen N."/>
            <person name="Bonometti L."/>
            <person name="Westerberg I."/>
            <person name="Brannstrom I.O."/>
            <person name="Guillou S."/>
            <person name="Cros-Aarteil S."/>
            <person name="Calhoun S."/>
            <person name="Haridas S."/>
            <person name="Kuo A."/>
            <person name="Mondo S."/>
            <person name="Pangilinan J."/>
            <person name="Riley R."/>
            <person name="LaButti K."/>
            <person name="Andreopoulos B."/>
            <person name="Lipzen A."/>
            <person name="Chen C."/>
            <person name="Yan M."/>
            <person name="Daum C."/>
            <person name="Ng V."/>
            <person name="Clum A."/>
            <person name="Steindorff A."/>
            <person name="Ohm R.A."/>
            <person name="Martin F."/>
            <person name="Silar P."/>
            <person name="Natvig D.O."/>
            <person name="Lalanne C."/>
            <person name="Gautier V."/>
            <person name="Ament-Velasquez S.L."/>
            <person name="Kruys A."/>
            <person name="Hutchinson M.I."/>
            <person name="Powell A.J."/>
            <person name="Barry K."/>
            <person name="Miller A.N."/>
            <person name="Grigoriev I.V."/>
            <person name="Debuchy R."/>
            <person name="Gladieux P."/>
            <person name="Hiltunen Thoren M."/>
            <person name="Johannesson H."/>
        </authorList>
    </citation>
    <scope>NUCLEOTIDE SEQUENCE</scope>
    <source>
        <strain evidence="3">PSN243</strain>
    </source>
</reference>
<dbReference type="InterPro" id="IPR056599">
    <property type="entry name" value="AAA_lid_fung"/>
</dbReference>
<comment type="caution">
    <text evidence="3">The sequence shown here is derived from an EMBL/GenBank/DDBJ whole genome shotgun (WGS) entry which is preliminary data.</text>
</comment>
<accession>A0AAV9GDZ5</accession>
<dbReference type="InterPro" id="IPR054289">
    <property type="entry name" value="DUF7025"/>
</dbReference>
<dbReference type="InterPro" id="IPR003959">
    <property type="entry name" value="ATPase_AAA_core"/>
</dbReference>
<reference evidence="3" key="2">
    <citation type="submission" date="2023-05" db="EMBL/GenBank/DDBJ databases">
        <authorList>
            <consortium name="Lawrence Berkeley National Laboratory"/>
            <person name="Steindorff A."/>
            <person name="Hensen N."/>
            <person name="Bonometti L."/>
            <person name="Westerberg I."/>
            <person name="Brannstrom I.O."/>
            <person name="Guillou S."/>
            <person name="Cros-Aarteil S."/>
            <person name="Calhoun S."/>
            <person name="Haridas S."/>
            <person name="Kuo A."/>
            <person name="Mondo S."/>
            <person name="Pangilinan J."/>
            <person name="Riley R."/>
            <person name="Labutti K."/>
            <person name="Andreopoulos B."/>
            <person name="Lipzen A."/>
            <person name="Chen C."/>
            <person name="Yanf M."/>
            <person name="Daum C."/>
            <person name="Ng V."/>
            <person name="Clum A."/>
            <person name="Ohm R."/>
            <person name="Martin F."/>
            <person name="Silar P."/>
            <person name="Natvig D."/>
            <person name="Lalanne C."/>
            <person name="Gautier V."/>
            <person name="Ament-Velasquez S.L."/>
            <person name="Kruys A."/>
            <person name="Hutchinson M.I."/>
            <person name="Powell A.J."/>
            <person name="Barry K."/>
            <person name="Miller A.N."/>
            <person name="Grigoriev I.V."/>
            <person name="Debuchy R."/>
            <person name="Gladieux P."/>
            <person name="Thoren M.H."/>
            <person name="Johannesson H."/>
        </authorList>
    </citation>
    <scope>NUCLEOTIDE SEQUENCE</scope>
    <source>
        <strain evidence="3">PSN243</strain>
    </source>
</reference>
<dbReference type="Pfam" id="PF23232">
    <property type="entry name" value="AAA_lid_13"/>
    <property type="match status" value="1"/>
</dbReference>
<dbReference type="AlphaFoldDB" id="A0AAV9GDZ5"/>
<feature type="region of interest" description="Disordered" evidence="1">
    <location>
        <begin position="1"/>
        <end position="73"/>
    </location>
</feature>
<keyword evidence="3" id="KW-0378">Hydrolase</keyword>
<feature type="compositionally biased region" description="Basic and acidic residues" evidence="1">
    <location>
        <begin position="58"/>
        <end position="73"/>
    </location>
</feature>
<feature type="domain" description="AAA+ ATPase" evidence="2">
    <location>
        <begin position="544"/>
        <end position="671"/>
    </location>
</feature>
<sequence>MRPFPKKRRPVTADHNSNNDDGDDISSASAEPVLAPFEPSADKIRILEGDLDDDDNDHDNHSAAGERDQDYPDAWSERLSQHSVNLDDITYVIVHRVACSRRSEGHRQHARSAMFFDHPRLNAGDCKLSPLHGKARFPGSLDDYLDSHPETAFSVMKHYDCEEYHRSLKDSFYRIPMPHLGQADKERGRLYYSVLSRPGPNATPESEIIEDISPQLRRTMRVLKDYDENVFSGWDLPQHLRAPYVHFYHVRDAVKQLTTDSTILDESARAYISLLFQYLETAFGKDYQDANALFERGMVTRKQLHKLFRANDIIVAVEDREPRGYRAVDCQLSTGVFPTVVVHCTTWSFGGQGTFEKADKVFVVNWPSDHYGDDTEEIPITSLLAYPLRYDRSGLRERLRKRGTMFWSCRGRRFVSYAAPRRTFEIRVVNPRYMIDLQTYKHLHDETTEQTGKRGGELDIHLMERDTPPGDDFVLQLPAKILGFGLHDKKWRYLLVENIQQINWNKAAFDRLVLDPDKKSLITAMVKEHVLSDVSADVIEGKGNGLIILLHGGPGTGKTLTAESVAELAEKPLYRVTCGDIGTDPEAVEKYLESVLYIGTIWKAVVLFDESDVFLEERSQADLQRNALVSVFLRVLEYYDGILILTSNRVGTFDEAFKSRVQLALHYPAIDEAGRAEIWLDFIQELEKQRANANFDVLRMKVGILAREDLNGRQIRNCIRTARQLASQAKEPLSYDHLKKAIKVAQEFEKYVVETHGGQTHEDFARAQNIRSS</sequence>
<dbReference type="PANTHER" id="PTHR46411">
    <property type="entry name" value="FAMILY ATPASE, PUTATIVE-RELATED"/>
    <property type="match status" value="1"/>
</dbReference>
<evidence type="ECO:0000259" key="2">
    <source>
        <dbReference type="SMART" id="SM00382"/>
    </source>
</evidence>
<dbReference type="InterPro" id="IPR003593">
    <property type="entry name" value="AAA+_ATPase"/>
</dbReference>
<keyword evidence="4" id="KW-1185">Reference proteome</keyword>
<dbReference type="Gene3D" id="3.40.50.300">
    <property type="entry name" value="P-loop containing nucleotide triphosphate hydrolases"/>
    <property type="match status" value="1"/>
</dbReference>
<dbReference type="Proteomes" id="UP001321760">
    <property type="component" value="Unassembled WGS sequence"/>
</dbReference>
<evidence type="ECO:0000256" key="1">
    <source>
        <dbReference type="SAM" id="MobiDB-lite"/>
    </source>
</evidence>
<dbReference type="InterPro" id="IPR027417">
    <property type="entry name" value="P-loop_NTPase"/>
</dbReference>
<dbReference type="Pfam" id="PF00004">
    <property type="entry name" value="AAA"/>
    <property type="match status" value="1"/>
</dbReference>
<dbReference type="Pfam" id="PF22942">
    <property type="entry name" value="DUF7025"/>
    <property type="match status" value="1"/>
</dbReference>
<dbReference type="SMART" id="SM00382">
    <property type="entry name" value="AAA"/>
    <property type="match status" value="1"/>
</dbReference>
<evidence type="ECO:0000313" key="3">
    <source>
        <dbReference type="EMBL" id="KAK4445387.1"/>
    </source>
</evidence>
<feature type="compositionally biased region" description="Basic residues" evidence="1">
    <location>
        <begin position="1"/>
        <end position="10"/>
    </location>
</feature>
<dbReference type="EMBL" id="MU865966">
    <property type="protein sequence ID" value="KAK4445387.1"/>
    <property type="molecule type" value="Genomic_DNA"/>
</dbReference>
<proteinExistence type="predicted"/>
<dbReference type="GO" id="GO:0005524">
    <property type="term" value="F:ATP binding"/>
    <property type="evidence" value="ECO:0007669"/>
    <property type="project" value="InterPro"/>
</dbReference>
<dbReference type="PANTHER" id="PTHR46411:SF2">
    <property type="entry name" value="AAA+ ATPASE DOMAIN-CONTAINING PROTEIN"/>
    <property type="match status" value="1"/>
</dbReference>
<protein>
    <submittedName>
        <fullName evidence="3">P-loop containing nucleoside triphosphate hydrolase protein</fullName>
    </submittedName>
</protein>
<dbReference type="GO" id="GO:0016887">
    <property type="term" value="F:ATP hydrolysis activity"/>
    <property type="evidence" value="ECO:0007669"/>
    <property type="project" value="InterPro"/>
</dbReference>
<gene>
    <name evidence="3" type="ORF">QBC34DRAFT_413412</name>
</gene>
<organism evidence="3 4">
    <name type="scientific">Podospora aff. communis PSN243</name>
    <dbReference type="NCBI Taxonomy" id="3040156"/>
    <lineage>
        <taxon>Eukaryota</taxon>
        <taxon>Fungi</taxon>
        <taxon>Dikarya</taxon>
        <taxon>Ascomycota</taxon>
        <taxon>Pezizomycotina</taxon>
        <taxon>Sordariomycetes</taxon>
        <taxon>Sordariomycetidae</taxon>
        <taxon>Sordariales</taxon>
        <taxon>Podosporaceae</taxon>
        <taxon>Podospora</taxon>
    </lineage>
</organism>